<accession>A0ABM6RT16</accession>
<dbReference type="EMBL" id="CP019454">
    <property type="protein sequence ID" value="AUW94484.1"/>
    <property type="molecule type" value="Genomic_DNA"/>
</dbReference>
<feature type="binding site" evidence="5">
    <location>
        <begin position="96"/>
        <end position="99"/>
    </location>
    <ligand>
        <name>5-phospho-alpha-D-ribose 1-diphosphate</name>
        <dbReference type="ChEBI" id="CHEBI:58017"/>
    </ligand>
</feature>
<feature type="binding site" evidence="5">
    <location>
        <position position="232"/>
    </location>
    <ligand>
        <name>Mg(2+)</name>
        <dbReference type="ChEBI" id="CHEBI:18420"/>
        <label>1</label>
    </ligand>
</feature>
<reference evidence="8 9" key="1">
    <citation type="journal article" date="2019" name="Sci. Rep.">
        <title>Sulfobacillus thermotolerans: new insights into resistance and metabolic capacities of acidophilic chemolithotrophs.</title>
        <authorList>
            <person name="Panyushkina A.E."/>
            <person name="Babenko V.V."/>
            <person name="Nikitina A.S."/>
            <person name="Selezneva O.V."/>
            <person name="Tsaplina I.A."/>
            <person name="Letarova M.A."/>
            <person name="Kostryukova E.S."/>
            <person name="Letarov A.V."/>
        </authorList>
    </citation>
    <scope>NUCLEOTIDE SEQUENCE [LARGE SCALE GENOMIC DNA]</scope>
    <source>
        <strain evidence="8 9">Kr1</strain>
    </source>
</reference>
<proteinExistence type="inferred from homology"/>
<keyword evidence="3 5" id="KW-0822">Tryptophan biosynthesis</keyword>
<evidence type="ECO:0000256" key="3">
    <source>
        <dbReference type="ARBA" id="ARBA00022822"/>
    </source>
</evidence>
<feature type="domain" description="Glycosyl transferase family 3 N-terminal" evidence="7">
    <location>
        <begin position="14"/>
        <end position="71"/>
    </location>
</feature>
<feature type="binding site" evidence="5">
    <location>
        <begin position="89"/>
        <end position="90"/>
    </location>
    <ligand>
        <name>5-phospho-alpha-D-ribose 1-diphosphate</name>
        <dbReference type="ChEBI" id="CHEBI:58017"/>
    </ligand>
</feature>
<dbReference type="PANTHER" id="PTHR43285:SF2">
    <property type="entry name" value="ANTHRANILATE PHOSPHORIBOSYLTRANSFERASE"/>
    <property type="match status" value="1"/>
</dbReference>
<keyword evidence="5" id="KW-0479">Metal-binding</keyword>
<keyword evidence="5" id="KW-0460">Magnesium</keyword>
<feature type="binding site" evidence="5">
    <location>
        <position position="86"/>
    </location>
    <ligand>
        <name>anthranilate</name>
        <dbReference type="ChEBI" id="CHEBI:16567"/>
        <label>1</label>
    </ligand>
</feature>
<comment type="subunit">
    <text evidence="5">Homodimer.</text>
</comment>
<feature type="binding site" evidence="5">
    <location>
        <position position="126"/>
    </location>
    <ligand>
        <name>5-phospho-alpha-D-ribose 1-diphosphate</name>
        <dbReference type="ChEBI" id="CHEBI:58017"/>
    </ligand>
</feature>
<comment type="pathway">
    <text evidence="5">Amino-acid biosynthesis; L-tryptophan biosynthesis; L-tryptophan from chorismate: step 2/5.</text>
</comment>
<dbReference type="Proteomes" id="UP000325292">
    <property type="component" value="Chromosome"/>
</dbReference>
<dbReference type="Pfam" id="PF02885">
    <property type="entry name" value="Glycos_trans_3N"/>
    <property type="match status" value="1"/>
</dbReference>
<name>A0ABM6RT16_9FIRM</name>
<dbReference type="HAMAP" id="MF_00211">
    <property type="entry name" value="TrpD"/>
    <property type="match status" value="1"/>
</dbReference>
<evidence type="ECO:0000313" key="8">
    <source>
        <dbReference type="EMBL" id="AUW94484.1"/>
    </source>
</evidence>
<protein>
    <recommendedName>
        <fullName evidence="5">Anthranilate phosphoribosyltransferase</fullName>
        <ecNumber evidence="5">2.4.2.18</ecNumber>
    </recommendedName>
</protein>
<comment type="cofactor">
    <cofactor evidence="5">
        <name>Mg(2+)</name>
        <dbReference type="ChEBI" id="CHEBI:18420"/>
    </cofactor>
    <text evidence="5">Binds 2 magnesium ions per monomer.</text>
</comment>
<dbReference type="InterPro" id="IPR035902">
    <property type="entry name" value="Nuc_phospho_transferase"/>
</dbReference>
<dbReference type="PANTHER" id="PTHR43285">
    <property type="entry name" value="ANTHRANILATE PHOSPHORIBOSYLTRANSFERASE"/>
    <property type="match status" value="1"/>
</dbReference>
<dbReference type="Gene3D" id="3.40.1030.10">
    <property type="entry name" value="Nucleoside phosphorylase/phosphoribosyltransferase catalytic domain"/>
    <property type="match status" value="1"/>
</dbReference>
<dbReference type="InterPro" id="IPR036320">
    <property type="entry name" value="Glycosyl_Trfase_fam3_N_dom_sf"/>
</dbReference>
<evidence type="ECO:0000259" key="6">
    <source>
        <dbReference type="Pfam" id="PF00591"/>
    </source>
</evidence>
<dbReference type="InterPro" id="IPR005940">
    <property type="entry name" value="Anthranilate_Pribosyl_Tfrase"/>
</dbReference>
<keyword evidence="2 5" id="KW-0808">Transferase</keyword>
<dbReference type="NCBIfam" id="TIGR01245">
    <property type="entry name" value="trpD"/>
    <property type="match status" value="1"/>
</dbReference>
<feature type="binding site" evidence="5">
    <location>
        <begin position="114"/>
        <end position="122"/>
    </location>
    <ligand>
        <name>5-phospho-alpha-D-ribose 1-diphosphate</name>
        <dbReference type="ChEBI" id="CHEBI:58017"/>
    </ligand>
</feature>
<feature type="binding site" evidence="5">
    <location>
        <position position="231"/>
    </location>
    <ligand>
        <name>Mg(2+)</name>
        <dbReference type="ChEBI" id="CHEBI:18420"/>
        <label>2</label>
    </ligand>
</feature>
<feature type="binding site" evidence="5">
    <location>
        <position position="172"/>
    </location>
    <ligand>
        <name>anthranilate</name>
        <dbReference type="ChEBI" id="CHEBI:16567"/>
        <label>2</label>
    </ligand>
</feature>
<evidence type="ECO:0000256" key="5">
    <source>
        <dbReference type="HAMAP-Rule" id="MF_00211"/>
    </source>
</evidence>
<dbReference type="SUPFAM" id="SSF52418">
    <property type="entry name" value="Nucleoside phosphorylase/phosphoribosyltransferase catalytic domain"/>
    <property type="match status" value="1"/>
</dbReference>
<organism evidence="8 9">
    <name type="scientific">Sulfobacillus thermotolerans</name>
    <dbReference type="NCBI Taxonomy" id="338644"/>
    <lineage>
        <taxon>Bacteria</taxon>
        <taxon>Bacillati</taxon>
        <taxon>Bacillota</taxon>
        <taxon>Clostridia</taxon>
        <taxon>Eubacteriales</taxon>
        <taxon>Clostridiales Family XVII. Incertae Sedis</taxon>
        <taxon>Sulfobacillus</taxon>
    </lineage>
</organism>
<evidence type="ECO:0000313" key="9">
    <source>
        <dbReference type="Proteomes" id="UP000325292"/>
    </source>
</evidence>
<comment type="function">
    <text evidence="5">Catalyzes the transfer of the phosphoribosyl group of 5-phosphorylribose-1-pyrophosphate (PRPP) to anthranilate to yield N-(5'-phosphoribosyl)-anthranilate (PRA).</text>
</comment>
<evidence type="ECO:0000259" key="7">
    <source>
        <dbReference type="Pfam" id="PF02885"/>
    </source>
</evidence>
<feature type="binding site" evidence="5">
    <location>
        <position position="117"/>
    </location>
    <ligand>
        <name>anthranilate</name>
        <dbReference type="ChEBI" id="CHEBI:16567"/>
        <label>1</label>
    </ligand>
</feature>
<feature type="binding site" evidence="5">
    <location>
        <position position="94"/>
    </location>
    <ligand>
        <name>5-phospho-alpha-D-ribose 1-diphosphate</name>
        <dbReference type="ChEBI" id="CHEBI:58017"/>
    </ligand>
</feature>
<dbReference type="Gene3D" id="1.20.970.10">
    <property type="entry name" value="Transferase, Pyrimidine Nucleoside Phosphorylase, Chain C"/>
    <property type="match status" value="1"/>
</dbReference>
<keyword evidence="5" id="KW-0028">Amino-acid biosynthesis</keyword>
<dbReference type="EC" id="2.4.2.18" evidence="5"/>
<keyword evidence="4 5" id="KW-0057">Aromatic amino acid biosynthesis</keyword>
<dbReference type="GO" id="GO:0016757">
    <property type="term" value="F:glycosyltransferase activity"/>
    <property type="evidence" value="ECO:0007669"/>
    <property type="project" value="UniProtKB-KW"/>
</dbReference>
<keyword evidence="1 5" id="KW-0328">Glycosyltransferase</keyword>
<feature type="binding site" evidence="5">
    <location>
        <position position="98"/>
    </location>
    <ligand>
        <name>Mg(2+)</name>
        <dbReference type="ChEBI" id="CHEBI:18420"/>
        <label>1</label>
    </ligand>
</feature>
<sequence>MVNATEVIANNLLALSQGKSLTEDDAYALMDAIMQGQATPIQVSGILMALAVRGETVDELTGFARAMRRHAQAVPITHRPLLDTCGTGGDRSFTFNVSTVSAMVAAGAGAHIAKHGNRSATSKSGSADLLEALGIDITQSPEEVATLVDEVGFGFLFAQKVHLSMRYAAQTRKELGVRTVFNLLGPLTNPAHPEYQLLGVFAEPWVKPITEVLGRLGLKRAVVVHGAGGLDEVSLAGPTVYGVAQNGTTSFGTWSPEDFGLPTYPKDAFRGGDPVTNAAICRGILAGEPGAYLDMVLANAGTALYAAEMAESPREGVEMARRSIQEGRAAAVLEALIQRSAESIEQEAGDVS</sequence>
<dbReference type="SUPFAM" id="SSF47648">
    <property type="entry name" value="Nucleoside phosphorylase/phosphoribosyltransferase N-terminal domain"/>
    <property type="match status" value="1"/>
</dbReference>
<comment type="caution">
    <text evidence="5">Lacks conserved residue(s) required for the propagation of feature annotation.</text>
</comment>
<comment type="similarity">
    <text evidence="5">Belongs to the anthranilate phosphoribosyltransferase family.</text>
</comment>
<keyword evidence="9" id="KW-1185">Reference proteome</keyword>
<evidence type="ECO:0000256" key="4">
    <source>
        <dbReference type="ARBA" id="ARBA00023141"/>
    </source>
</evidence>
<dbReference type="Pfam" id="PF00591">
    <property type="entry name" value="Glycos_transf_3"/>
    <property type="match status" value="1"/>
</dbReference>
<feature type="domain" description="Glycosyl transferase family 3" evidence="6">
    <location>
        <begin position="80"/>
        <end position="329"/>
    </location>
</feature>
<comment type="catalytic activity">
    <reaction evidence="5">
        <text>N-(5-phospho-beta-D-ribosyl)anthranilate + diphosphate = 5-phospho-alpha-D-ribose 1-diphosphate + anthranilate</text>
        <dbReference type="Rhea" id="RHEA:11768"/>
        <dbReference type="ChEBI" id="CHEBI:16567"/>
        <dbReference type="ChEBI" id="CHEBI:18277"/>
        <dbReference type="ChEBI" id="CHEBI:33019"/>
        <dbReference type="ChEBI" id="CHEBI:58017"/>
        <dbReference type="EC" id="2.4.2.18"/>
    </reaction>
</comment>
<gene>
    <name evidence="5" type="primary">trpD</name>
    <name evidence="8" type="ORF">BXT84_11470</name>
</gene>
<dbReference type="InterPro" id="IPR017459">
    <property type="entry name" value="Glycosyl_Trfase_fam3_N_dom"/>
</dbReference>
<evidence type="ECO:0000256" key="1">
    <source>
        <dbReference type="ARBA" id="ARBA00022676"/>
    </source>
</evidence>
<dbReference type="InterPro" id="IPR000312">
    <property type="entry name" value="Glycosyl_Trfase_fam3"/>
</dbReference>
<evidence type="ECO:0000256" key="2">
    <source>
        <dbReference type="ARBA" id="ARBA00022679"/>
    </source>
</evidence>
<feature type="binding site" evidence="5">
    <location>
        <position position="232"/>
    </location>
    <ligand>
        <name>Mg(2+)</name>
        <dbReference type="ChEBI" id="CHEBI:18420"/>
        <label>2</label>
    </ligand>
</feature>
<feature type="binding site" evidence="5">
    <location>
        <position position="86"/>
    </location>
    <ligand>
        <name>5-phospho-alpha-D-ribose 1-diphosphate</name>
        <dbReference type="ChEBI" id="CHEBI:58017"/>
    </ligand>
</feature>